<proteinExistence type="predicted"/>
<keyword evidence="2" id="KW-1185">Reference proteome</keyword>
<dbReference type="Proteomes" id="UP000191144">
    <property type="component" value="Chromosome H"/>
</dbReference>
<evidence type="ECO:0000313" key="2">
    <source>
        <dbReference type="Proteomes" id="UP000191144"/>
    </source>
</evidence>
<organism evidence="1 2">
    <name type="scientific">Lachancea meyersii CBS 8951</name>
    <dbReference type="NCBI Taxonomy" id="1266667"/>
    <lineage>
        <taxon>Eukaryota</taxon>
        <taxon>Fungi</taxon>
        <taxon>Dikarya</taxon>
        <taxon>Ascomycota</taxon>
        <taxon>Saccharomycotina</taxon>
        <taxon>Saccharomycetes</taxon>
        <taxon>Saccharomycetales</taxon>
        <taxon>Saccharomycetaceae</taxon>
        <taxon>Lachancea</taxon>
    </lineage>
</organism>
<reference evidence="2" key="1">
    <citation type="submission" date="2016-03" db="EMBL/GenBank/DDBJ databases">
        <authorList>
            <person name="Devillers Hugo."/>
        </authorList>
    </citation>
    <scope>NUCLEOTIDE SEQUENCE [LARGE SCALE GENOMIC DNA]</scope>
</reference>
<accession>A0A1G4KDQ8</accession>
<dbReference type="EMBL" id="LT598480">
    <property type="protein sequence ID" value="SCV02647.1"/>
    <property type="molecule type" value="Genomic_DNA"/>
</dbReference>
<name>A0A1G4KDQ8_9SACH</name>
<dbReference type="OrthoDB" id="4035180at2759"/>
<sequence length="430" mass="48520">MDLFIGSIDSSQALLDKSHELRELSRHTQIGKFESVRKLSKWGRKLRDLPYNPQMHCLTVAMANILLKSPGFRAQILDEDLEVVHDVQVRLRCDSQQTGFELEWEVPLWRVLFLLAHGAWSPSTTPRFDRRLAPAKFEHLVSELKTAETPDPSLCAALEELGKFWYALCYNYGVRIDTYCRTFWGTLEQLNETLRRDQGHLLVEYSGALLQLCSLLLLLPENKPLLATFDIVLNLVLILKRGILQWEHEVSQQLYSSLSDYKIPQILQVLYLYLLRSPTEVRERIKPCITGHPQAPVALKAQILELHESCISGSDTRGAIDAVLSTLRLQICPASPKGPLDILEVVGQAPQANRNDSAETFVSCEAKENSKLGQQQTCSSTSVNTACSANSLDQNDSWTKEERQEEAERIMAAIRRLDQLGVITTKVPGS</sequence>
<dbReference type="AlphaFoldDB" id="A0A1G4KDQ8"/>
<evidence type="ECO:0000313" key="1">
    <source>
        <dbReference type="EMBL" id="SCV02647.1"/>
    </source>
</evidence>
<gene>
    <name evidence="1" type="ORF">LAME_0H03730G</name>
</gene>
<protein>
    <submittedName>
        <fullName evidence="1">LAME_0H03730g1_1</fullName>
    </submittedName>
</protein>